<gene>
    <name evidence="4" type="ORF">LSH36_159g06045</name>
</gene>
<evidence type="ECO:0000313" key="4">
    <source>
        <dbReference type="EMBL" id="KAK2159076.1"/>
    </source>
</evidence>
<accession>A0AAD9JTV8</accession>
<sequence length="353" mass="39264">MLRNWISETSVYYGESGGSSPDSGHSQSQRQPLKILDPYGSTPRLEISERGSTMDLSKKSARLYQNYKVRQAKHLSSKWSATPCPYVKVSLYPANAHKTRCKTSTYLDTTRPQFDEKFSFEIGEEDFNRRLLVSVWSKDPNNNHSELLGCMSFGINNIIRGRTTVHGWYFLLSESVGRHKHLQAHNKRHLVVDTDDWHCYQSETTSVSEFSLGPHQDIPPDSSVGRQGYGFTLTGGCPSHVFTIDPESPADSAGMRVGDAVLSINGQDVSRATADTVARIVRFHEVVAIEVQSPIIPTLSPVMPPWLSDMSKGRLPRARALPICDSQILKPLTELDLPGANNSSNSHTGIRHS</sequence>
<feature type="compositionally biased region" description="Polar residues" evidence="1">
    <location>
        <begin position="18"/>
        <end position="31"/>
    </location>
</feature>
<evidence type="ECO:0000256" key="1">
    <source>
        <dbReference type="SAM" id="MobiDB-lite"/>
    </source>
</evidence>
<dbReference type="Gene3D" id="2.60.40.150">
    <property type="entry name" value="C2 domain"/>
    <property type="match status" value="1"/>
</dbReference>
<dbReference type="SUPFAM" id="SSF50156">
    <property type="entry name" value="PDZ domain-like"/>
    <property type="match status" value="1"/>
</dbReference>
<dbReference type="InterPro" id="IPR001478">
    <property type="entry name" value="PDZ"/>
</dbReference>
<dbReference type="PROSITE" id="PS50004">
    <property type="entry name" value="C2"/>
    <property type="match status" value="1"/>
</dbReference>
<dbReference type="Proteomes" id="UP001208570">
    <property type="component" value="Unassembled WGS sequence"/>
</dbReference>
<organism evidence="4 5">
    <name type="scientific">Paralvinella palmiformis</name>
    <dbReference type="NCBI Taxonomy" id="53620"/>
    <lineage>
        <taxon>Eukaryota</taxon>
        <taxon>Metazoa</taxon>
        <taxon>Spiralia</taxon>
        <taxon>Lophotrochozoa</taxon>
        <taxon>Annelida</taxon>
        <taxon>Polychaeta</taxon>
        <taxon>Sedentaria</taxon>
        <taxon>Canalipalpata</taxon>
        <taxon>Terebellida</taxon>
        <taxon>Terebelliformia</taxon>
        <taxon>Alvinellidae</taxon>
        <taxon>Paralvinella</taxon>
    </lineage>
</organism>
<dbReference type="Pfam" id="PF17820">
    <property type="entry name" value="PDZ_6"/>
    <property type="match status" value="1"/>
</dbReference>
<dbReference type="PROSITE" id="PS50106">
    <property type="entry name" value="PDZ"/>
    <property type="match status" value="1"/>
</dbReference>
<feature type="domain" description="PDZ" evidence="3">
    <location>
        <begin position="225"/>
        <end position="282"/>
    </location>
</feature>
<protein>
    <submittedName>
        <fullName evidence="4">Uncharacterized protein</fullName>
    </submittedName>
</protein>
<dbReference type="InterPro" id="IPR035892">
    <property type="entry name" value="C2_domain_sf"/>
</dbReference>
<name>A0AAD9JTV8_9ANNE</name>
<dbReference type="SUPFAM" id="SSF49562">
    <property type="entry name" value="C2 domain (Calcium/lipid-binding domain, CaLB)"/>
    <property type="match status" value="1"/>
</dbReference>
<feature type="region of interest" description="Disordered" evidence="1">
    <location>
        <begin position="16"/>
        <end position="52"/>
    </location>
</feature>
<dbReference type="EMBL" id="JAODUP010000159">
    <property type="protein sequence ID" value="KAK2159076.1"/>
    <property type="molecule type" value="Genomic_DNA"/>
</dbReference>
<dbReference type="PANTHER" id="PTHR46848">
    <property type="entry name" value="REGULATOR OF G-PROTEIN SIGNALING 3"/>
    <property type="match status" value="1"/>
</dbReference>
<evidence type="ECO:0000259" key="2">
    <source>
        <dbReference type="PROSITE" id="PS50004"/>
    </source>
</evidence>
<dbReference type="SMART" id="SM00239">
    <property type="entry name" value="C2"/>
    <property type="match status" value="1"/>
</dbReference>
<evidence type="ECO:0000313" key="5">
    <source>
        <dbReference type="Proteomes" id="UP001208570"/>
    </source>
</evidence>
<dbReference type="GO" id="GO:0005634">
    <property type="term" value="C:nucleus"/>
    <property type="evidence" value="ECO:0007669"/>
    <property type="project" value="TreeGrafter"/>
</dbReference>
<dbReference type="InterPro" id="IPR036034">
    <property type="entry name" value="PDZ_sf"/>
</dbReference>
<dbReference type="AlphaFoldDB" id="A0AAD9JTV8"/>
<comment type="caution">
    <text evidence="4">The sequence shown here is derived from an EMBL/GenBank/DDBJ whole genome shotgun (WGS) entry which is preliminary data.</text>
</comment>
<dbReference type="InterPro" id="IPR041489">
    <property type="entry name" value="PDZ_6"/>
</dbReference>
<dbReference type="Gene3D" id="2.30.42.10">
    <property type="match status" value="1"/>
</dbReference>
<dbReference type="SMART" id="SM00228">
    <property type="entry name" value="PDZ"/>
    <property type="match status" value="1"/>
</dbReference>
<dbReference type="InterPro" id="IPR000008">
    <property type="entry name" value="C2_dom"/>
</dbReference>
<evidence type="ECO:0000259" key="3">
    <source>
        <dbReference type="PROSITE" id="PS50106"/>
    </source>
</evidence>
<reference evidence="4" key="1">
    <citation type="journal article" date="2023" name="Mol. Biol. Evol.">
        <title>Third-Generation Sequencing Reveals the Adaptive Role of the Epigenome in Three Deep-Sea Polychaetes.</title>
        <authorList>
            <person name="Perez M."/>
            <person name="Aroh O."/>
            <person name="Sun Y."/>
            <person name="Lan Y."/>
            <person name="Juniper S.K."/>
            <person name="Young C.R."/>
            <person name="Angers B."/>
            <person name="Qian P.Y."/>
        </authorList>
    </citation>
    <scope>NUCLEOTIDE SEQUENCE</scope>
    <source>
        <strain evidence="4">P08H-3</strain>
    </source>
</reference>
<dbReference type="PANTHER" id="PTHR46848:SF1">
    <property type="entry name" value="REGULATOR OF G-PROTEIN SIGNALING 3"/>
    <property type="match status" value="1"/>
</dbReference>
<dbReference type="Pfam" id="PF00168">
    <property type="entry name" value="C2"/>
    <property type="match status" value="1"/>
</dbReference>
<feature type="domain" description="C2" evidence="2">
    <location>
        <begin position="41"/>
        <end position="169"/>
    </location>
</feature>
<dbReference type="GO" id="GO:0005886">
    <property type="term" value="C:plasma membrane"/>
    <property type="evidence" value="ECO:0007669"/>
    <property type="project" value="TreeGrafter"/>
</dbReference>
<keyword evidence="5" id="KW-1185">Reference proteome</keyword>
<proteinExistence type="predicted"/>